<dbReference type="InterPro" id="IPR058912">
    <property type="entry name" value="HTH_animal"/>
</dbReference>
<evidence type="ECO:0000259" key="1">
    <source>
        <dbReference type="Pfam" id="PF26215"/>
    </source>
</evidence>
<dbReference type="Proteomes" id="UP000677228">
    <property type="component" value="Unassembled WGS sequence"/>
</dbReference>
<dbReference type="Proteomes" id="UP000663829">
    <property type="component" value="Unassembled WGS sequence"/>
</dbReference>
<proteinExistence type="predicted"/>
<gene>
    <name evidence="3" type="ORF">GPM918_LOCUS29539</name>
    <name evidence="2" type="ORF">OVA965_LOCUS19748</name>
    <name evidence="5" type="ORF">SRO942_LOCUS30125</name>
    <name evidence="4" type="ORF">TMI583_LOCUS19903</name>
</gene>
<evidence type="ECO:0000313" key="2">
    <source>
        <dbReference type="EMBL" id="CAF1110699.1"/>
    </source>
</evidence>
<evidence type="ECO:0000313" key="4">
    <source>
        <dbReference type="EMBL" id="CAF3878272.1"/>
    </source>
</evidence>
<dbReference type="Pfam" id="PF26215">
    <property type="entry name" value="HTH_animal"/>
    <property type="match status" value="1"/>
</dbReference>
<reference evidence="3" key="1">
    <citation type="submission" date="2021-02" db="EMBL/GenBank/DDBJ databases">
        <authorList>
            <person name="Nowell W R."/>
        </authorList>
    </citation>
    <scope>NUCLEOTIDE SEQUENCE</scope>
</reference>
<dbReference type="Proteomes" id="UP000682733">
    <property type="component" value="Unassembled WGS sequence"/>
</dbReference>
<dbReference type="AlphaFoldDB" id="A0A815FEG6"/>
<dbReference type="EMBL" id="CAJOBC010048456">
    <property type="protein sequence ID" value="CAF4169347.1"/>
    <property type="molecule type" value="Genomic_DNA"/>
</dbReference>
<accession>A0A815FEG6</accession>
<evidence type="ECO:0000313" key="6">
    <source>
        <dbReference type="Proteomes" id="UP000663829"/>
    </source>
</evidence>
<dbReference type="EMBL" id="CAJOBA010013135">
    <property type="protein sequence ID" value="CAF3878272.1"/>
    <property type="molecule type" value="Genomic_DNA"/>
</dbReference>
<dbReference type="OrthoDB" id="10656175at2759"/>
<evidence type="ECO:0000313" key="3">
    <source>
        <dbReference type="EMBL" id="CAF1322388.1"/>
    </source>
</evidence>
<feature type="domain" description="Helix-turn-helix" evidence="1">
    <location>
        <begin position="26"/>
        <end position="74"/>
    </location>
</feature>
<organism evidence="3 6">
    <name type="scientific">Didymodactylos carnosus</name>
    <dbReference type="NCBI Taxonomy" id="1234261"/>
    <lineage>
        <taxon>Eukaryota</taxon>
        <taxon>Metazoa</taxon>
        <taxon>Spiralia</taxon>
        <taxon>Gnathifera</taxon>
        <taxon>Rotifera</taxon>
        <taxon>Eurotatoria</taxon>
        <taxon>Bdelloidea</taxon>
        <taxon>Philodinida</taxon>
        <taxon>Philodinidae</taxon>
        <taxon>Didymodactylos</taxon>
    </lineage>
</organism>
<comment type="caution">
    <text evidence="3">The sequence shown here is derived from an EMBL/GenBank/DDBJ whole genome shotgun (WGS) entry which is preliminary data.</text>
</comment>
<sequence>MHYLFGHPRHQYSSLPRAALVQAVRCPRHQYSSLPQAALVQAVRCCTDVSSFANELEDMPLLFEYNGFEEDFFIVKLQLFLEEFDTVQLEELHYGEAYYDQSLYDYLRQNVFNYNQGQKKVLLKRLQRQTISYRWKRSLN</sequence>
<keyword evidence="6" id="KW-1185">Reference proteome</keyword>
<dbReference type="EMBL" id="CAJNOQ010013475">
    <property type="protein sequence ID" value="CAF1322388.1"/>
    <property type="molecule type" value="Genomic_DNA"/>
</dbReference>
<dbReference type="EMBL" id="CAJNOK010010263">
    <property type="protein sequence ID" value="CAF1110699.1"/>
    <property type="molecule type" value="Genomic_DNA"/>
</dbReference>
<evidence type="ECO:0000313" key="5">
    <source>
        <dbReference type="EMBL" id="CAF4169347.1"/>
    </source>
</evidence>
<protein>
    <recommendedName>
        <fullName evidence="1">Helix-turn-helix domain-containing protein</fullName>
    </recommendedName>
</protein>
<dbReference type="Proteomes" id="UP000681722">
    <property type="component" value="Unassembled WGS sequence"/>
</dbReference>
<name>A0A815FEG6_9BILA</name>